<sequence>MHEDALRAVLSDNPNDVRAFGALAEIVRRRAAEANADTDPLAGHADADRPVDDEQRRRAADNAEWALAEELAGNPRAWYPLVSLARLSMDADREGALRRLATAAERDSDGEGLAAGLALLREHELPQEALGLGVGHWRPREHTAEAGRQIVLAALDADRPLEARMHLESLVSAGGDIGGVRDDLEHRVAHAEQHIAGT</sequence>
<comment type="caution">
    <text evidence="2">The sequence shown here is derived from an EMBL/GenBank/DDBJ whole genome shotgun (WGS) entry which is preliminary data.</text>
</comment>
<feature type="region of interest" description="Disordered" evidence="1">
    <location>
        <begin position="33"/>
        <end position="57"/>
    </location>
</feature>
<name>A0A2M8WR62_9MICO</name>
<dbReference type="Proteomes" id="UP000231586">
    <property type="component" value="Unassembled WGS sequence"/>
</dbReference>
<organism evidence="2 3">
    <name type="scientific">Luteimicrobium subarcticum</name>
    <dbReference type="NCBI Taxonomy" id="620910"/>
    <lineage>
        <taxon>Bacteria</taxon>
        <taxon>Bacillati</taxon>
        <taxon>Actinomycetota</taxon>
        <taxon>Actinomycetes</taxon>
        <taxon>Micrococcales</taxon>
        <taxon>Luteimicrobium</taxon>
    </lineage>
</organism>
<dbReference type="RefSeq" id="WP_342747216.1">
    <property type="nucleotide sequence ID" value="NZ_PGTZ01000008.1"/>
</dbReference>
<evidence type="ECO:0000313" key="2">
    <source>
        <dbReference type="EMBL" id="PJI93417.1"/>
    </source>
</evidence>
<evidence type="ECO:0000256" key="1">
    <source>
        <dbReference type="SAM" id="MobiDB-lite"/>
    </source>
</evidence>
<dbReference type="AlphaFoldDB" id="A0A2M8WR62"/>
<reference evidence="2 3" key="1">
    <citation type="submission" date="2017-11" db="EMBL/GenBank/DDBJ databases">
        <title>Genomic Encyclopedia of Archaeal and Bacterial Type Strains, Phase II (KMG-II): From Individual Species to Whole Genera.</title>
        <authorList>
            <person name="Goeker M."/>
        </authorList>
    </citation>
    <scope>NUCLEOTIDE SEQUENCE [LARGE SCALE GENOMIC DNA]</scope>
    <source>
        <strain evidence="2 3">DSM 22413</strain>
    </source>
</reference>
<protein>
    <recommendedName>
        <fullName evidence="4">Tetratricopeptide repeat protein</fullName>
    </recommendedName>
</protein>
<evidence type="ECO:0008006" key="4">
    <source>
        <dbReference type="Google" id="ProtNLM"/>
    </source>
</evidence>
<keyword evidence="3" id="KW-1185">Reference proteome</keyword>
<feature type="compositionally biased region" description="Basic and acidic residues" evidence="1">
    <location>
        <begin position="45"/>
        <end position="57"/>
    </location>
</feature>
<evidence type="ECO:0000313" key="3">
    <source>
        <dbReference type="Proteomes" id="UP000231586"/>
    </source>
</evidence>
<proteinExistence type="predicted"/>
<dbReference type="EMBL" id="PGTZ01000008">
    <property type="protein sequence ID" value="PJI93417.1"/>
    <property type="molecule type" value="Genomic_DNA"/>
</dbReference>
<accession>A0A2M8WR62</accession>
<gene>
    <name evidence="2" type="ORF">CLV34_1988</name>
</gene>